<dbReference type="GO" id="GO:0045259">
    <property type="term" value="C:proton-transporting ATP synthase complex"/>
    <property type="evidence" value="ECO:0007669"/>
    <property type="project" value="UniProtKB-KW"/>
</dbReference>
<comment type="subunit">
    <text evidence="13">F-type ATPases have 2 components, F(1) - the catalytic core - and F(0) - the membrane proton channel. F(1) has five subunits: alpha(3), beta(3), gamma(1), delta(1), epsilon(1). F(0) has three main subunits: a(1), b(2) and c(10-14). The alpha and beta chains form an alternating ring which encloses part of the gamma chain. F(1) is attached to F(0) by a central stalk formed by the gamma and epsilon chains, while a peripheral stalk is formed by the delta and b chains.</text>
</comment>
<evidence type="ECO:0000256" key="1">
    <source>
        <dbReference type="ARBA" id="ARBA00005513"/>
    </source>
</evidence>
<dbReference type="AlphaFoldDB" id="A0AAW3N979"/>
<organism evidence="15 16">
    <name type="scientific">Burkholderia ubonensis</name>
    <dbReference type="NCBI Taxonomy" id="101571"/>
    <lineage>
        <taxon>Bacteria</taxon>
        <taxon>Pseudomonadati</taxon>
        <taxon>Pseudomonadota</taxon>
        <taxon>Betaproteobacteria</taxon>
        <taxon>Burkholderiales</taxon>
        <taxon>Burkholderiaceae</taxon>
        <taxon>Burkholderia</taxon>
        <taxon>Burkholderia cepacia complex</taxon>
    </lineage>
</organism>
<keyword evidence="8 13" id="KW-0472">Membrane</keyword>
<evidence type="ECO:0000256" key="9">
    <source>
        <dbReference type="ARBA" id="ARBA00023310"/>
    </source>
</evidence>
<dbReference type="Pfam" id="PF00430">
    <property type="entry name" value="ATP-synt_B"/>
    <property type="match status" value="1"/>
</dbReference>
<keyword evidence="3 13" id="KW-0138">CF(0)</keyword>
<evidence type="ECO:0000256" key="6">
    <source>
        <dbReference type="ARBA" id="ARBA00022989"/>
    </source>
</evidence>
<dbReference type="GO" id="GO:0046961">
    <property type="term" value="F:proton-transporting ATPase activity, rotational mechanism"/>
    <property type="evidence" value="ECO:0007669"/>
    <property type="project" value="TreeGrafter"/>
</dbReference>
<dbReference type="PANTHER" id="PTHR33445">
    <property type="entry name" value="ATP SYNTHASE SUBUNIT B', CHLOROPLASTIC"/>
    <property type="match status" value="1"/>
</dbReference>
<evidence type="ECO:0000256" key="3">
    <source>
        <dbReference type="ARBA" id="ARBA00022547"/>
    </source>
</evidence>
<evidence type="ECO:0000256" key="7">
    <source>
        <dbReference type="ARBA" id="ARBA00023065"/>
    </source>
</evidence>
<comment type="function">
    <text evidence="11">Component of the F(0) channel, it forms part of the peripheral stalk, linking F(1) to F(0). The b'-subunit is a diverged and duplicated form of b found in plants and photosynthetic bacteria.</text>
</comment>
<evidence type="ECO:0000256" key="5">
    <source>
        <dbReference type="ARBA" id="ARBA00022781"/>
    </source>
</evidence>
<keyword evidence="5 13" id="KW-0375">Hydrogen ion transport</keyword>
<dbReference type="InterPro" id="IPR002146">
    <property type="entry name" value="ATP_synth_b/b'su_bac/chlpt"/>
</dbReference>
<protein>
    <recommendedName>
        <fullName evidence="13">ATP synthase subunit b</fullName>
    </recommendedName>
    <alternativeName>
        <fullName evidence="13">ATP synthase F(0) sector subunit b</fullName>
    </alternativeName>
    <alternativeName>
        <fullName evidence="13">ATPase subunit I</fullName>
    </alternativeName>
    <alternativeName>
        <fullName evidence="13">F-type ATPase subunit b</fullName>
        <shortName evidence="13">F-ATPase subunit b</shortName>
    </alternativeName>
</protein>
<dbReference type="PANTHER" id="PTHR33445:SF2">
    <property type="entry name" value="ATP SYNTHASE SUBUNIT B', CHLOROPLASTIC"/>
    <property type="match status" value="1"/>
</dbReference>
<keyword evidence="4 13" id="KW-0812">Transmembrane</keyword>
<keyword evidence="9 13" id="KW-0066">ATP synthesis</keyword>
<dbReference type="RefSeq" id="WP_059934025.1">
    <property type="nucleotide sequence ID" value="NZ_LPDO01000151.1"/>
</dbReference>
<comment type="subcellular location">
    <subcellularLocation>
        <location evidence="13">Cell membrane</location>
        <topology evidence="13">Single-pass membrane protein</topology>
    </subcellularLocation>
    <subcellularLocation>
        <location evidence="12">Endomembrane system</location>
        <topology evidence="12">Single-pass membrane protein</topology>
    </subcellularLocation>
</comment>
<sequence length="250" mass="27182">MRIDWWTLGFQTVNVLVLVWLLSRFLFKPIAKVMTDRQQAAAALMQDAAAARDAAEHDRQQIAGQIAELDARRMQRLNDVSAEAERLKSSLLAAARAEADALRASAAAEIEAMRQSAARGNAAQAAGFALEIASRLLARLPPDAQITGFVGPLADAVRALPDAHRQQLGRQREALHLIAPRALDDGELAHCRQALSDALGHEAAIQVDIDPALIAGLELAGQHVIVRNSFRHDLDTLKAELLAQDDERHD</sequence>
<dbReference type="EMBL" id="LPDO01000151">
    <property type="protein sequence ID" value="KVT41302.1"/>
    <property type="molecule type" value="Genomic_DNA"/>
</dbReference>
<feature type="transmembrane region" description="Helical" evidence="13">
    <location>
        <begin position="6"/>
        <end position="27"/>
    </location>
</feature>
<keyword evidence="2 13" id="KW-0813">Transport</keyword>
<keyword evidence="6 13" id="KW-1133">Transmembrane helix</keyword>
<evidence type="ECO:0000256" key="12">
    <source>
        <dbReference type="ARBA" id="ARBA00037847"/>
    </source>
</evidence>
<dbReference type="Proteomes" id="UP000056732">
    <property type="component" value="Unassembled WGS sequence"/>
</dbReference>
<evidence type="ECO:0000313" key="15">
    <source>
        <dbReference type="EMBL" id="KVT41302.1"/>
    </source>
</evidence>
<dbReference type="InterPro" id="IPR050059">
    <property type="entry name" value="ATP_synthase_B_chain"/>
</dbReference>
<evidence type="ECO:0000256" key="13">
    <source>
        <dbReference type="HAMAP-Rule" id="MF_01398"/>
    </source>
</evidence>
<evidence type="ECO:0000256" key="4">
    <source>
        <dbReference type="ARBA" id="ARBA00022692"/>
    </source>
</evidence>
<evidence type="ECO:0000256" key="2">
    <source>
        <dbReference type="ARBA" id="ARBA00022448"/>
    </source>
</evidence>
<accession>A0AAW3N979</accession>
<comment type="caution">
    <text evidence="15">The sequence shown here is derived from an EMBL/GenBank/DDBJ whole genome shotgun (WGS) entry which is preliminary data.</text>
</comment>
<proteinExistence type="inferred from homology"/>
<comment type="function">
    <text evidence="10 13">F(1)F(0) ATP synthase produces ATP from ADP in the presence of a proton or sodium gradient. F-type ATPases consist of two structural domains, F(1) containing the extramembraneous catalytic core and F(0) containing the membrane proton channel, linked together by a central stalk and a peripheral stalk. During catalysis, ATP synthesis in the catalytic domain of F(1) is coupled via a rotary mechanism of the central stalk subunits to proton translocation.</text>
</comment>
<dbReference type="GO" id="GO:0012505">
    <property type="term" value="C:endomembrane system"/>
    <property type="evidence" value="ECO:0007669"/>
    <property type="project" value="UniProtKB-SubCell"/>
</dbReference>
<gene>
    <name evidence="13" type="primary">atpF</name>
    <name evidence="15" type="ORF">WK53_19765</name>
</gene>
<comment type="similarity">
    <text evidence="1 13 14">Belongs to the ATPase B chain family.</text>
</comment>
<evidence type="ECO:0000256" key="10">
    <source>
        <dbReference type="ARBA" id="ARBA00025198"/>
    </source>
</evidence>
<keyword evidence="7 13" id="KW-0406">Ion transport</keyword>
<evidence type="ECO:0000256" key="11">
    <source>
        <dbReference type="ARBA" id="ARBA00025614"/>
    </source>
</evidence>
<dbReference type="HAMAP" id="MF_01398">
    <property type="entry name" value="ATP_synth_b_bprime"/>
    <property type="match status" value="1"/>
</dbReference>
<reference evidence="15 16" key="1">
    <citation type="submission" date="2015-11" db="EMBL/GenBank/DDBJ databases">
        <title>Expanding the genomic diversity of Burkholderia species for the development of highly accurate diagnostics.</title>
        <authorList>
            <person name="Sahl J."/>
            <person name="Keim P."/>
            <person name="Wagner D."/>
        </authorList>
    </citation>
    <scope>NUCLEOTIDE SEQUENCE [LARGE SCALE GENOMIC DNA]</scope>
    <source>
        <strain evidence="15 16">MSMB1137WGS</strain>
    </source>
</reference>
<dbReference type="GO" id="GO:0046933">
    <property type="term" value="F:proton-transporting ATP synthase activity, rotational mechanism"/>
    <property type="evidence" value="ECO:0007669"/>
    <property type="project" value="UniProtKB-UniRule"/>
</dbReference>
<dbReference type="GO" id="GO:0005886">
    <property type="term" value="C:plasma membrane"/>
    <property type="evidence" value="ECO:0007669"/>
    <property type="project" value="UniProtKB-SubCell"/>
</dbReference>
<evidence type="ECO:0000256" key="14">
    <source>
        <dbReference type="RuleBase" id="RU003848"/>
    </source>
</evidence>
<name>A0AAW3N979_9BURK</name>
<evidence type="ECO:0000313" key="16">
    <source>
        <dbReference type="Proteomes" id="UP000056732"/>
    </source>
</evidence>
<evidence type="ECO:0000256" key="8">
    <source>
        <dbReference type="ARBA" id="ARBA00023136"/>
    </source>
</evidence>
<keyword evidence="13" id="KW-1003">Cell membrane</keyword>